<proteinExistence type="inferred from homology"/>
<dbReference type="InterPro" id="IPR050816">
    <property type="entry name" value="Flavin-dep_Halogenase_NPB"/>
</dbReference>
<sequence>MLPSIRPLLRFIDCDKKFDAHGFYIKKGATFKLNSKPPGSTDFVAAGGPQNYAYNVVRSEADDIIFRHAGSVGAKIFDGVKVTSIEFAPSGLTPSTSKETGLPDPGRPISVTWSAKSGSSGTVEFEYLVDASGRNGLMSTKYLKNRMMNPGEQLQSIANWGYWTNGGQYGTGTPQEGFPYFEALSDQTGWIWYIPLHNGQVSVGVVKHSKALTAKKKETGLGSKEIYLDHVKTNPEISRLLNNGTLISDIKSASDWSYSAGAYASPYVRMAGDAACFIDPFFSSGVHLALNSGLSAAATICSSLKGQTSELMAAKWHSRRVDASYSRFLIVVTSALKQILQGDEPVISDFNEGDFDRAFQHFKPVIQGAVDVNTKFHQSEVLRTLNFCMGALAHSGNSAGKEELMENMRALAAGEKGEVTSAEYKLAIKKAESILSKEQLEYLVNIRKHDNSLVKFDVLNLDGASGFDVLDGYRTNLVVGELGLRKIK</sequence>
<dbReference type="InterPro" id="IPR006905">
    <property type="entry name" value="Flavin_halogenase"/>
</dbReference>
<dbReference type="Gene3D" id="3.50.50.60">
    <property type="entry name" value="FAD/NAD(P)-binding domain"/>
    <property type="match status" value="1"/>
</dbReference>
<dbReference type="SUPFAM" id="SSF51905">
    <property type="entry name" value="FAD/NAD(P)-binding domain"/>
    <property type="match status" value="1"/>
</dbReference>
<protein>
    <recommendedName>
        <fullName evidence="6">Halogenase</fullName>
    </recommendedName>
</protein>
<dbReference type="PANTHER" id="PTHR43747:SF5">
    <property type="entry name" value="FAD-BINDING DOMAIN-CONTAINING PROTEIN"/>
    <property type="match status" value="1"/>
</dbReference>
<dbReference type="Pfam" id="PF04820">
    <property type="entry name" value="Trp_halogenase"/>
    <property type="match status" value="1"/>
</dbReference>
<comment type="caution">
    <text evidence="4">The sequence shown here is derived from an EMBL/GenBank/DDBJ whole genome shotgun (WGS) entry which is preliminary data.</text>
</comment>
<dbReference type="InterPro" id="IPR036188">
    <property type="entry name" value="FAD/NAD-bd_sf"/>
</dbReference>
<comment type="similarity">
    <text evidence="1">Belongs to the flavin-dependent halogenase family.</text>
</comment>
<reference evidence="4 5" key="1">
    <citation type="submission" date="2024-06" db="EMBL/GenBank/DDBJ databases">
        <title>Complete genome of Phlyctema vagabunda strain 19-DSS-EL-015.</title>
        <authorList>
            <person name="Fiorenzani C."/>
        </authorList>
    </citation>
    <scope>NUCLEOTIDE SEQUENCE [LARGE SCALE GENOMIC DNA]</scope>
    <source>
        <strain evidence="4 5">19-DSS-EL-015</strain>
    </source>
</reference>
<accession>A0ABR4P1B1</accession>
<dbReference type="Proteomes" id="UP001629113">
    <property type="component" value="Unassembled WGS sequence"/>
</dbReference>
<keyword evidence="3" id="KW-0503">Monooxygenase</keyword>
<organism evidence="4 5">
    <name type="scientific">Phlyctema vagabunda</name>
    <dbReference type="NCBI Taxonomy" id="108571"/>
    <lineage>
        <taxon>Eukaryota</taxon>
        <taxon>Fungi</taxon>
        <taxon>Dikarya</taxon>
        <taxon>Ascomycota</taxon>
        <taxon>Pezizomycotina</taxon>
        <taxon>Leotiomycetes</taxon>
        <taxon>Helotiales</taxon>
        <taxon>Dermateaceae</taxon>
        <taxon>Phlyctema</taxon>
    </lineage>
</organism>
<evidence type="ECO:0000313" key="4">
    <source>
        <dbReference type="EMBL" id="KAL3417087.1"/>
    </source>
</evidence>
<evidence type="ECO:0000256" key="1">
    <source>
        <dbReference type="ARBA" id="ARBA00005706"/>
    </source>
</evidence>
<evidence type="ECO:0008006" key="6">
    <source>
        <dbReference type="Google" id="ProtNLM"/>
    </source>
</evidence>
<keyword evidence="2" id="KW-0560">Oxidoreductase</keyword>
<evidence type="ECO:0000256" key="2">
    <source>
        <dbReference type="ARBA" id="ARBA00023002"/>
    </source>
</evidence>
<keyword evidence="5" id="KW-1185">Reference proteome</keyword>
<dbReference type="EMBL" id="JBFCZG010000011">
    <property type="protein sequence ID" value="KAL3417087.1"/>
    <property type="molecule type" value="Genomic_DNA"/>
</dbReference>
<evidence type="ECO:0000313" key="5">
    <source>
        <dbReference type="Proteomes" id="UP001629113"/>
    </source>
</evidence>
<dbReference type="PANTHER" id="PTHR43747">
    <property type="entry name" value="FAD-BINDING PROTEIN"/>
    <property type="match status" value="1"/>
</dbReference>
<name>A0ABR4P1B1_9HELO</name>
<gene>
    <name evidence="4" type="ORF">PVAG01_11087</name>
</gene>
<evidence type="ECO:0000256" key="3">
    <source>
        <dbReference type="ARBA" id="ARBA00023033"/>
    </source>
</evidence>